<evidence type="ECO:0000256" key="7">
    <source>
        <dbReference type="ARBA" id="ARBA00060245"/>
    </source>
</evidence>
<protein>
    <recommendedName>
        <fullName evidence="9">YEATS domain-containing protein 2</fullName>
    </recommendedName>
</protein>
<feature type="region of interest" description="Disordered" evidence="12">
    <location>
        <begin position="936"/>
        <end position="956"/>
    </location>
</feature>
<evidence type="ECO:0000256" key="1">
    <source>
        <dbReference type="ARBA" id="ARBA00004123"/>
    </source>
</evidence>
<feature type="compositionally biased region" description="Polar residues" evidence="12">
    <location>
        <begin position="166"/>
        <end position="180"/>
    </location>
</feature>
<dbReference type="GO" id="GO:0005634">
    <property type="term" value="C:nucleus"/>
    <property type="evidence" value="ECO:0007669"/>
    <property type="project" value="UniProtKB-SubCell"/>
</dbReference>
<feature type="region of interest" description="Disordered" evidence="12">
    <location>
        <begin position="136"/>
        <end position="185"/>
    </location>
</feature>
<gene>
    <name evidence="14" type="ORF">RRG08_028510</name>
</gene>
<feature type="compositionally biased region" description="Basic and acidic residues" evidence="12">
    <location>
        <begin position="151"/>
        <end position="165"/>
    </location>
</feature>
<evidence type="ECO:0000256" key="9">
    <source>
        <dbReference type="ARBA" id="ARBA00068329"/>
    </source>
</evidence>
<evidence type="ECO:0000313" key="14">
    <source>
        <dbReference type="EMBL" id="KAK3769843.1"/>
    </source>
</evidence>
<keyword evidence="6 10" id="KW-0539">Nucleus</keyword>
<feature type="compositionally biased region" description="Basic and acidic residues" evidence="12">
    <location>
        <begin position="1"/>
        <end position="11"/>
    </location>
</feature>
<evidence type="ECO:0000256" key="4">
    <source>
        <dbReference type="ARBA" id="ARBA00022843"/>
    </source>
</evidence>
<feature type="coiled-coil region" evidence="11">
    <location>
        <begin position="46"/>
        <end position="73"/>
    </location>
</feature>
<evidence type="ECO:0000256" key="11">
    <source>
        <dbReference type="SAM" id="Coils"/>
    </source>
</evidence>
<dbReference type="PANTHER" id="PTHR23195">
    <property type="entry name" value="YEATS DOMAIN"/>
    <property type="match status" value="1"/>
</dbReference>
<comment type="subunit">
    <text evidence="8">Component of the ADA2A-containing complex (ATAC), composed of KAT14, KAT2A, TADA2L, TADA3L, ZZ3, MBIP, WDR5, YEATS2, SGF29 and DR1.</text>
</comment>
<keyword evidence="2" id="KW-1017">Isopeptide bond</keyword>
<dbReference type="Gene3D" id="2.60.40.1970">
    <property type="entry name" value="YEATS domain"/>
    <property type="match status" value="1"/>
</dbReference>
<evidence type="ECO:0000313" key="15">
    <source>
        <dbReference type="Proteomes" id="UP001283361"/>
    </source>
</evidence>
<dbReference type="GO" id="GO:0000123">
    <property type="term" value="C:histone acetyltransferase complex"/>
    <property type="evidence" value="ECO:0007669"/>
    <property type="project" value="UniProtKB-ARBA"/>
</dbReference>
<keyword evidence="3" id="KW-0597">Phosphoprotein</keyword>
<evidence type="ECO:0000259" key="13">
    <source>
        <dbReference type="PROSITE" id="PS51037"/>
    </source>
</evidence>
<keyword evidence="4" id="KW-0832">Ubl conjugation</keyword>
<keyword evidence="15" id="KW-1185">Reference proteome</keyword>
<comment type="function">
    <text evidence="7">Chromatin reader component of the ATAC complex, a complex with histone acetyltransferase activity on histones H3 and H4. YEATS2 specifically recognizes and binds histone H3 crotonylated at 'Lys-27' (H3K27cr). Crotonylation marks active promoters and enhancers and confers resistance to transcriptional repressors.</text>
</comment>
<comment type="caution">
    <text evidence="14">The sequence shown here is derived from an EMBL/GenBank/DDBJ whole genome shotgun (WGS) entry which is preliminary data.</text>
</comment>
<feature type="domain" description="YEATS" evidence="13">
    <location>
        <begin position="184"/>
        <end position="443"/>
    </location>
</feature>
<evidence type="ECO:0000256" key="10">
    <source>
        <dbReference type="PROSITE-ProRule" id="PRU00376"/>
    </source>
</evidence>
<dbReference type="GO" id="GO:0006355">
    <property type="term" value="P:regulation of DNA-templated transcription"/>
    <property type="evidence" value="ECO:0007669"/>
    <property type="project" value="InterPro"/>
</dbReference>
<dbReference type="InterPro" id="IPR038704">
    <property type="entry name" value="YEAST_sf"/>
</dbReference>
<evidence type="ECO:0000256" key="3">
    <source>
        <dbReference type="ARBA" id="ARBA00022553"/>
    </source>
</evidence>
<dbReference type="EMBL" id="JAWDGP010003881">
    <property type="protein sequence ID" value="KAK3769843.1"/>
    <property type="molecule type" value="Genomic_DNA"/>
</dbReference>
<dbReference type="Proteomes" id="UP001283361">
    <property type="component" value="Unassembled WGS sequence"/>
</dbReference>
<accession>A0AAE1DHP4</accession>
<evidence type="ECO:0000256" key="5">
    <source>
        <dbReference type="ARBA" id="ARBA00023054"/>
    </source>
</evidence>
<evidence type="ECO:0000256" key="6">
    <source>
        <dbReference type="ARBA" id="ARBA00023242"/>
    </source>
</evidence>
<proteinExistence type="predicted"/>
<comment type="subcellular location">
    <subcellularLocation>
        <location evidence="1 10">Nucleus</location>
    </subcellularLocation>
</comment>
<dbReference type="InterPro" id="IPR005033">
    <property type="entry name" value="YEATS"/>
</dbReference>
<keyword evidence="5 11" id="KW-0175">Coiled coil</keyword>
<dbReference type="CDD" id="cd16907">
    <property type="entry name" value="YEATS_YEATS2_like"/>
    <property type="match status" value="1"/>
</dbReference>
<sequence length="1354" mass="149091">MSAQKRSHEAVDPDYADTGEQQVKRQRVLEQDAKESVSRKIKTIVQNEFKKEINLKETELQNIDKRLNDALLQMDRLRACIVASYYGQKHPSSSSQVSAINAPPPSIHPAVKKHIGKAPKGQLASKPGVISQVGTHIESHERLRPKQITQDSHDPRSDPATDSHRSFLTFSSGSTPLDPTSSERHSRFKIKKKIIVGNVSKYIPVDSREANDMSSHKWMVYVRGPKADPDISGFVRKVWFFLHHSYKPNDLVEVSSPPFHLTRRGWGEFPVRVQLHFVDPRNKKLDIIHHLKLDKTFTGLQTLGAETVVEVELNRESSSIPWLGRPGVHSPCPESQLQNVPSSLSSEKEIHPCKNNSEHKPLESQYAAAFKPHIENLMGNEDHSESEQSVSLSDINAAIKNEIIQNEEVVGAQNHGKPIEAEEYHMTIAHEPSLSLADTIKKELDHEVDVCVDDDYSGNIILPESNVSNDGICISSNKSLTLMPKEEPMDTLNSKLPSLSGSHFMITNAVSSNTEEHNPASLPLKPLSAPSAMSSVIVQQSSYSLNSHIENVEISASFSEKHSFNQPMKLTVIEDPSKFKHPLERTSGDIAETTTNMEVVLTSSTSSTSCVTNTSTTTTANVEITGSIPSAPTFLQPKIVTRNSVDIASNLPFQTIQEQQPEGAISKVVVIKSNPSLPKKLVHKGSYPQTHKSVLPTSLVSSSQPLAYETVSGEASYTSLNPPISHSIPVSSNVQPVVIASSPPVHGIKSGTSRQVSLLTGLVVGGQPSSSPHVSPSPSPSLLKSRTIRDNKIVINPAVSHSISSNTITNIPGKASQSQPPQVPQIVLLNKTNADGHTVVISKPSVVPSINQTHTLGGRTVIKVLNKSALSQTTSQVLAPIKLLSSIPKKVDSHPKPVTLVSNVQSLLAHGGNRELLSAQSSLDQGFSGITPVKIEVKPGTQPSNSTTSSSSPQVMLSFPSGTTMPLTQELEMSRFPKMSAVGITKYGKGYRSILNQQGSKKNLSHEDRLKGQYEVLRAFKENPELYRKKSKKVVLATNDTIEGEEDIIPRLQLQDYQTMRSMLKAAILRHPLVQDSVNKITHPYCARSLEEWHSWPIGKQRAAEWHRACFTLRYLKLCLAGQAHLGGEKLMSPRQLVDWCRLRAFSPALPVKPTRLKCPDTCNGEPSCVNASAVKSESFYHSLLRHQLQSFTLLDGLHPLLSVAQAELLKRKDRHDGDEEVNVIGEDTLLTPTKKESLDDDRMETQDPDEWISPSEGAIFVQDELRKRGVRLQPQRLDTGIMACLPAEMIYTVMMEFCSDVLRETLAVCEDPSSELTGRDVHHGLTSLPEASFCCNKFLGKQEEQEMEVAVSR</sequence>
<dbReference type="FunFam" id="2.60.40.1970:FF:000001">
    <property type="entry name" value="YEATS domain containing 2"/>
    <property type="match status" value="1"/>
</dbReference>
<evidence type="ECO:0000256" key="8">
    <source>
        <dbReference type="ARBA" id="ARBA00065122"/>
    </source>
</evidence>
<name>A0AAE1DHP4_9GAST</name>
<organism evidence="14 15">
    <name type="scientific">Elysia crispata</name>
    <name type="common">lettuce slug</name>
    <dbReference type="NCBI Taxonomy" id="231223"/>
    <lineage>
        <taxon>Eukaryota</taxon>
        <taxon>Metazoa</taxon>
        <taxon>Spiralia</taxon>
        <taxon>Lophotrochozoa</taxon>
        <taxon>Mollusca</taxon>
        <taxon>Gastropoda</taxon>
        <taxon>Heterobranchia</taxon>
        <taxon>Euthyneura</taxon>
        <taxon>Panpulmonata</taxon>
        <taxon>Sacoglossa</taxon>
        <taxon>Placobranchoidea</taxon>
        <taxon>Plakobranchidae</taxon>
        <taxon>Elysia</taxon>
    </lineage>
</organism>
<dbReference type="InterPro" id="IPR055127">
    <property type="entry name" value="YEATS2_3HBD"/>
</dbReference>
<feature type="compositionally biased region" description="Low complexity" evidence="12">
    <location>
        <begin position="941"/>
        <end position="954"/>
    </location>
</feature>
<reference evidence="14" key="1">
    <citation type="journal article" date="2023" name="G3 (Bethesda)">
        <title>A reference genome for the long-term kleptoplast-retaining sea slug Elysia crispata morphotype clarki.</title>
        <authorList>
            <person name="Eastman K.E."/>
            <person name="Pendleton A.L."/>
            <person name="Shaikh M.A."/>
            <person name="Suttiyut T."/>
            <person name="Ogas R."/>
            <person name="Tomko P."/>
            <person name="Gavelis G."/>
            <person name="Widhalm J.R."/>
            <person name="Wisecaver J.H."/>
        </authorList>
    </citation>
    <scope>NUCLEOTIDE SEQUENCE</scope>
    <source>
        <strain evidence="14">ECLA1</strain>
    </source>
</reference>
<evidence type="ECO:0000256" key="2">
    <source>
        <dbReference type="ARBA" id="ARBA00022499"/>
    </source>
</evidence>
<dbReference type="GO" id="GO:0051726">
    <property type="term" value="P:regulation of cell cycle"/>
    <property type="evidence" value="ECO:0007669"/>
    <property type="project" value="UniProtKB-ARBA"/>
</dbReference>
<dbReference type="Pfam" id="PF22951">
    <property type="entry name" value="3HBD"/>
    <property type="match status" value="1"/>
</dbReference>
<dbReference type="Pfam" id="PF03366">
    <property type="entry name" value="YEATS"/>
    <property type="match status" value="1"/>
</dbReference>
<dbReference type="PROSITE" id="PS51037">
    <property type="entry name" value="YEATS"/>
    <property type="match status" value="1"/>
</dbReference>
<evidence type="ECO:0000256" key="12">
    <source>
        <dbReference type="SAM" id="MobiDB-lite"/>
    </source>
</evidence>
<feature type="region of interest" description="Disordered" evidence="12">
    <location>
        <begin position="1"/>
        <end position="35"/>
    </location>
</feature>
<dbReference type="InterPro" id="IPR055129">
    <property type="entry name" value="YEATS_dom"/>
</dbReference>